<organism evidence="2 3">
    <name type="scientific">Dryococelus australis</name>
    <dbReference type="NCBI Taxonomy" id="614101"/>
    <lineage>
        <taxon>Eukaryota</taxon>
        <taxon>Metazoa</taxon>
        <taxon>Ecdysozoa</taxon>
        <taxon>Arthropoda</taxon>
        <taxon>Hexapoda</taxon>
        <taxon>Insecta</taxon>
        <taxon>Pterygota</taxon>
        <taxon>Neoptera</taxon>
        <taxon>Polyneoptera</taxon>
        <taxon>Phasmatodea</taxon>
        <taxon>Verophasmatodea</taxon>
        <taxon>Anareolatae</taxon>
        <taxon>Phasmatidae</taxon>
        <taxon>Eurycanthinae</taxon>
        <taxon>Dryococelus</taxon>
    </lineage>
</organism>
<protein>
    <submittedName>
        <fullName evidence="2">Uncharacterized protein</fullName>
    </submittedName>
</protein>
<evidence type="ECO:0000313" key="3">
    <source>
        <dbReference type="Proteomes" id="UP001159363"/>
    </source>
</evidence>
<sequence>MRHPTVPKSHHWYNYVFNTFFSCLDSEGIHTFLPGGKIRRLHWHQTWEIFKPLVDLAESGRGGHESLWATGAVDFAHARPGVVPSRHLAIYLFPLFPFQIAPFPSKTLNIAIISLKISLFPSHFPLKYDISAPSRRPQRLAAGEWGHSGVLRSSSHEPRYSSEGSKMAGWADDCCTIAATNGSAYSSEGSKMVGWADDCCTVAATNGSAYSSEGSKMTTAALLRPRMVVPIAASGPRWQDGQTTAALLRPRMAVPIAAGNPIWRVGSNMAGGMTQHEVTPETLSNMAAVALWNQCRTPGAAEPTFCNSSSRNRLQTAVSTVEMASFGSPNDFQMNMELDDSVETPAVAGTLVGCCHQETDLGMVGLLLRRKNYIKHTRLVEIANAKDLRLITVCKVATRRSRKVEDKADFHSASYKYTIRVKRDGSAVDIPICYKAMLALHGITAHHIQNIQKSMKSTGTAPKDGRGRHTNRPQMLPNDTTHINSFKGRHSHHSFNDSKQLYLSENFNLKKMHQLYTEKYTNNKVSYETHRDLFNTKHNISFGYPRKYTCSTCDSYKIKWEKLLVGNEDVLAVDPCKAHEITRDLKKMETEHELHLRKAQAFYSSKRKSLLDCRKTMQREAICIDFQKNLDVPNIATNVTMTFPEHGHSYMECDSNMALIIQKAIAEIPSGWNEEILTARVKTQPFKVVSCESQCAFLAWTKFLTLLYATQCPFATRPIKNLAISQDHPRPIQYPLT</sequence>
<dbReference type="PANTHER" id="PTHR10773">
    <property type="entry name" value="DNA-DIRECTED RNA POLYMERASES I, II, AND III SUBUNIT RPABC2"/>
    <property type="match status" value="1"/>
</dbReference>
<name>A0ABQ9GTE2_9NEOP</name>
<accession>A0ABQ9GTE2</accession>
<dbReference type="Proteomes" id="UP001159363">
    <property type="component" value="Chromosome 8"/>
</dbReference>
<reference evidence="2 3" key="1">
    <citation type="submission" date="2023-02" db="EMBL/GenBank/DDBJ databases">
        <title>LHISI_Scaffold_Assembly.</title>
        <authorList>
            <person name="Stuart O.P."/>
            <person name="Cleave R."/>
            <person name="Magrath M.J.L."/>
            <person name="Mikheyev A.S."/>
        </authorList>
    </citation>
    <scope>NUCLEOTIDE SEQUENCE [LARGE SCALE GENOMIC DNA]</scope>
    <source>
        <strain evidence="2">Daus_M_001</strain>
        <tissue evidence="2">Leg muscle</tissue>
    </source>
</reference>
<proteinExistence type="predicted"/>
<dbReference type="PROSITE" id="PS51257">
    <property type="entry name" value="PROKAR_LIPOPROTEIN"/>
    <property type="match status" value="1"/>
</dbReference>
<comment type="caution">
    <text evidence="2">The sequence shown here is derived from an EMBL/GenBank/DDBJ whole genome shotgun (WGS) entry which is preliminary data.</text>
</comment>
<evidence type="ECO:0000256" key="1">
    <source>
        <dbReference type="SAM" id="MobiDB-lite"/>
    </source>
</evidence>
<dbReference type="PANTHER" id="PTHR10773:SF19">
    <property type="match status" value="1"/>
</dbReference>
<keyword evidence="3" id="KW-1185">Reference proteome</keyword>
<gene>
    <name evidence="2" type="ORF">PR048_023194</name>
</gene>
<dbReference type="EMBL" id="JARBHB010000009">
    <property type="protein sequence ID" value="KAJ8875299.1"/>
    <property type="molecule type" value="Genomic_DNA"/>
</dbReference>
<evidence type="ECO:0000313" key="2">
    <source>
        <dbReference type="EMBL" id="KAJ8875299.1"/>
    </source>
</evidence>
<feature type="region of interest" description="Disordered" evidence="1">
    <location>
        <begin position="456"/>
        <end position="478"/>
    </location>
</feature>